<evidence type="ECO:0000313" key="2">
    <source>
        <dbReference type="Proteomes" id="UP001165960"/>
    </source>
</evidence>
<dbReference type="Proteomes" id="UP001165960">
    <property type="component" value="Unassembled WGS sequence"/>
</dbReference>
<keyword evidence="2" id="KW-1185">Reference proteome</keyword>
<name>A0ACC2UCH6_9FUNG</name>
<protein>
    <submittedName>
        <fullName evidence="1">Uncharacterized protein</fullName>
    </submittedName>
</protein>
<dbReference type="EMBL" id="QTSX02000853">
    <property type="protein sequence ID" value="KAJ9084346.1"/>
    <property type="molecule type" value="Genomic_DNA"/>
</dbReference>
<organism evidence="1 2">
    <name type="scientific">Entomophthora muscae</name>
    <dbReference type="NCBI Taxonomy" id="34485"/>
    <lineage>
        <taxon>Eukaryota</taxon>
        <taxon>Fungi</taxon>
        <taxon>Fungi incertae sedis</taxon>
        <taxon>Zoopagomycota</taxon>
        <taxon>Entomophthoromycotina</taxon>
        <taxon>Entomophthoromycetes</taxon>
        <taxon>Entomophthorales</taxon>
        <taxon>Entomophthoraceae</taxon>
        <taxon>Entomophthora</taxon>
    </lineage>
</organism>
<proteinExistence type="predicted"/>
<reference evidence="1" key="1">
    <citation type="submission" date="2022-04" db="EMBL/GenBank/DDBJ databases">
        <title>Genome of the entomopathogenic fungus Entomophthora muscae.</title>
        <authorList>
            <person name="Elya C."/>
            <person name="Lovett B.R."/>
            <person name="Lee E."/>
            <person name="Macias A.M."/>
            <person name="Hajek A.E."/>
            <person name="De Bivort B.L."/>
            <person name="Kasson M.T."/>
            <person name="De Fine Licht H.H."/>
            <person name="Stajich J.E."/>
        </authorList>
    </citation>
    <scope>NUCLEOTIDE SEQUENCE</scope>
    <source>
        <strain evidence="1">Berkeley</strain>
    </source>
</reference>
<evidence type="ECO:0000313" key="1">
    <source>
        <dbReference type="EMBL" id="KAJ9084346.1"/>
    </source>
</evidence>
<sequence length="104" mass="11599">MSQHRSTQWIQTCGHLWRHLAQLPTPNLANYVISAVMLLYLASSLRQCNILAKASCQAINLYLIVYALNGFEPPNLPFYVIKALPSILGDYTGLLDSGSCFAQR</sequence>
<accession>A0ACC2UCH6</accession>
<gene>
    <name evidence="1" type="ORF">DSO57_1025449</name>
</gene>
<comment type="caution">
    <text evidence="1">The sequence shown here is derived from an EMBL/GenBank/DDBJ whole genome shotgun (WGS) entry which is preliminary data.</text>
</comment>